<reference evidence="1 2" key="1">
    <citation type="submission" date="2018-08" db="EMBL/GenBank/DDBJ databases">
        <title>Draft genome of the lignicolous fungus Coniochaeta pulveracea.</title>
        <authorList>
            <person name="Borstlap C.J."/>
            <person name="De Witt R.N."/>
            <person name="Botha A."/>
            <person name="Volschenk H."/>
        </authorList>
    </citation>
    <scope>NUCLEOTIDE SEQUENCE [LARGE SCALE GENOMIC DNA]</scope>
    <source>
        <strain evidence="1 2">CAB683</strain>
    </source>
</reference>
<protein>
    <submittedName>
        <fullName evidence="1">Uncharacterized protein</fullName>
    </submittedName>
</protein>
<proteinExistence type="predicted"/>
<keyword evidence="2" id="KW-1185">Reference proteome</keyword>
<name>A0A420YMS4_9PEZI</name>
<accession>A0A420YMS4</accession>
<dbReference type="AlphaFoldDB" id="A0A420YMS4"/>
<evidence type="ECO:0000313" key="1">
    <source>
        <dbReference type="EMBL" id="RKU49096.1"/>
    </source>
</evidence>
<sequence length="107" mass="11809">MLFTYDWNMGILRSGMKSKTGRYMGLDSLGGRATYIFLNANKTVECAMGVICSPPWKTRIEASTLKEKGEAGNTCFHRRIHKPTVPSLTCTPAEDIITSISLQSHAP</sequence>
<organism evidence="1 2">
    <name type="scientific">Coniochaeta pulveracea</name>
    <dbReference type="NCBI Taxonomy" id="177199"/>
    <lineage>
        <taxon>Eukaryota</taxon>
        <taxon>Fungi</taxon>
        <taxon>Dikarya</taxon>
        <taxon>Ascomycota</taxon>
        <taxon>Pezizomycotina</taxon>
        <taxon>Sordariomycetes</taxon>
        <taxon>Sordariomycetidae</taxon>
        <taxon>Coniochaetales</taxon>
        <taxon>Coniochaetaceae</taxon>
        <taxon>Coniochaeta</taxon>
    </lineage>
</organism>
<dbReference type="EMBL" id="QVQW01000002">
    <property type="protein sequence ID" value="RKU49096.1"/>
    <property type="molecule type" value="Genomic_DNA"/>
</dbReference>
<gene>
    <name evidence="1" type="ORF">DL546_006031</name>
</gene>
<evidence type="ECO:0000313" key="2">
    <source>
        <dbReference type="Proteomes" id="UP000275385"/>
    </source>
</evidence>
<comment type="caution">
    <text evidence="1">The sequence shown here is derived from an EMBL/GenBank/DDBJ whole genome shotgun (WGS) entry which is preliminary data.</text>
</comment>
<dbReference type="Proteomes" id="UP000275385">
    <property type="component" value="Unassembled WGS sequence"/>
</dbReference>